<protein>
    <submittedName>
        <fullName evidence="4">SPRY domain-containing protein</fullName>
    </submittedName>
</protein>
<dbReference type="PROSITE" id="PS50188">
    <property type="entry name" value="B302_SPRY"/>
    <property type="match status" value="1"/>
</dbReference>
<reference evidence="4 5" key="1">
    <citation type="journal article" date="2015" name="Parasit. Vectors">
        <title>Draft genome of the scabies mite.</title>
        <authorList>
            <person name="Rider S.D.Jr."/>
            <person name="Morgan M.S."/>
            <person name="Arlian L.G."/>
        </authorList>
    </citation>
    <scope>NUCLEOTIDE SEQUENCE [LARGE SCALE GENOMIC DNA]</scope>
    <source>
        <strain evidence="4">Arlian Lab</strain>
    </source>
</reference>
<dbReference type="InterPro" id="IPR001870">
    <property type="entry name" value="B30.2/SPRY"/>
</dbReference>
<accession>A0A132ABR7</accession>
<dbReference type="SUPFAM" id="SSF49899">
    <property type="entry name" value="Concanavalin A-like lectins/glucanases"/>
    <property type="match status" value="1"/>
</dbReference>
<dbReference type="Pfam" id="PF00622">
    <property type="entry name" value="SPRY"/>
    <property type="match status" value="1"/>
</dbReference>
<gene>
    <name evidence="4" type="ORF">QR98_0068730</name>
</gene>
<proteinExistence type="predicted"/>
<keyword evidence="3" id="KW-0862">Zinc</keyword>
<evidence type="ECO:0000313" key="4">
    <source>
        <dbReference type="EMBL" id="KPM08357.1"/>
    </source>
</evidence>
<evidence type="ECO:0000313" key="5">
    <source>
        <dbReference type="Proteomes" id="UP000616769"/>
    </source>
</evidence>
<dbReference type="EMBL" id="JXLN01012343">
    <property type="protein sequence ID" value="KPM08357.1"/>
    <property type="molecule type" value="Genomic_DNA"/>
</dbReference>
<evidence type="ECO:0000256" key="3">
    <source>
        <dbReference type="ARBA" id="ARBA00022833"/>
    </source>
</evidence>
<evidence type="ECO:0000256" key="2">
    <source>
        <dbReference type="ARBA" id="ARBA00022771"/>
    </source>
</evidence>
<dbReference type="GO" id="GO:0005737">
    <property type="term" value="C:cytoplasm"/>
    <property type="evidence" value="ECO:0007669"/>
    <property type="project" value="TreeGrafter"/>
</dbReference>
<keyword evidence="2" id="KW-0863">Zinc-finger</keyword>
<dbReference type="InterPro" id="IPR013320">
    <property type="entry name" value="ConA-like_dom_sf"/>
</dbReference>
<dbReference type="GO" id="GO:0004842">
    <property type="term" value="F:ubiquitin-protein transferase activity"/>
    <property type="evidence" value="ECO:0007669"/>
    <property type="project" value="InterPro"/>
</dbReference>
<dbReference type="PANTHER" id="PTHR13363:SF6">
    <property type="entry name" value="RING FINGER AND SPRY DOMAIN-CONTAINING PROTEIN 1"/>
    <property type="match status" value="1"/>
</dbReference>
<sequence length="450" mass="51172">MGTCFSRLKQLSQACLPLSDENQNSSSHLFDHEYNQASSSKSSFDFIQDDINDCLIEAEKIFLSVIDIVNLPIELQRLIEIANTDRGWLKILDSMINIIGMNTINGAIENDHIGPTIIILLLEDTPLPTKELIGDLLNLFDNYLTLPIHSPCDVSIIKHRNVCTILAFLAEKMAGTLSTNLLSLKIIKFLEKIIRDNLNHLHVLFALNCIEKFSLTIGFNAQWCLDNVFIKRGRKLSYKKVDYSNLNAILNVNDKTEFLKLSPNGLSARCDTFTFECVRCNYPISEGVYFYEVILLTSGIMQIGWATKLTQFKNHEGSGVGDDRHSIAFDGCRNVIWHNMNHHKHTLGSWVAGDVVGCLIDFNNKKFIFYLNGKKFEITKKIAEKLGLTFSSGPYYAACSLMSYQQCYFNFGQEPFKFPPKKILFKDFDSESKSDSNRSQCEEEFKIIPM</sequence>
<organism evidence="4 5">
    <name type="scientific">Sarcoptes scabiei</name>
    <name type="common">Itch mite</name>
    <name type="synonym">Acarus scabiei</name>
    <dbReference type="NCBI Taxonomy" id="52283"/>
    <lineage>
        <taxon>Eukaryota</taxon>
        <taxon>Metazoa</taxon>
        <taxon>Ecdysozoa</taxon>
        <taxon>Arthropoda</taxon>
        <taxon>Chelicerata</taxon>
        <taxon>Arachnida</taxon>
        <taxon>Acari</taxon>
        <taxon>Acariformes</taxon>
        <taxon>Sarcoptiformes</taxon>
        <taxon>Astigmata</taxon>
        <taxon>Psoroptidia</taxon>
        <taxon>Sarcoptoidea</taxon>
        <taxon>Sarcoptidae</taxon>
        <taxon>Sarcoptinae</taxon>
        <taxon>Sarcoptes</taxon>
    </lineage>
</organism>
<dbReference type="SMART" id="SM00449">
    <property type="entry name" value="SPRY"/>
    <property type="match status" value="1"/>
</dbReference>
<dbReference type="GO" id="GO:0051603">
    <property type="term" value="P:proteolysis involved in protein catabolic process"/>
    <property type="evidence" value="ECO:0007669"/>
    <property type="project" value="TreeGrafter"/>
</dbReference>
<dbReference type="InterPro" id="IPR003877">
    <property type="entry name" value="SPRY_dom"/>
</dbReference>
<dbReference type="AlphaFoldDB" id="A0A132ABR7"/>
<dbReference type="InterPro" id="IPR045129">
    <property type="entry name" value="RNF123/RKP/RSPRY1"/>
</dbReference>
<keyword evidence="1" id="KW-0479">Metal-binding</keyword>
<name>A0A132ABR7_SARSC</name>
<dbReference type="Proteomes" id="UP000616769">
    <property type="component" value="Unassembled WGS sequence"/>
</dbReference>
<comment type="caution">
    <text evidence="4">The sequence shown here is derived from an EMBL/GenBank/DDBJ whole genome shotgun (WGS) entry which is preliminary data.</text>
</comment>
<dbReference type="OrthoDB" id="10017393at2759"/>
<dbReference type="Gene3D" id="2.60.120.920">
    <property type="match status" value="1"/>
</dbReference>
<dbReference type="InterPro" id="IPR043136">
    <property type="entry name" value="B30.2/SPRY_sf"/>
</dbReference>
<dbReference type="VEuPathDB" id="VectorBase:SSCA000829"/>
<dbReference type="PANTHER" id="PTHR13363">
    <property type="entry name" value="RING FINGER AND SRY DOMAIN-CONTAINING"/>
    <property type="match status" value="1"/>
</dbReference>
<evidence type="ECO:0000256" key="1">
    <source>
        <dbReference type="ARBA" id="ARBA00022723"/>
    </source>
</evidence>
<dbReference type="GO" id="GO:0008270">
    <property type="term" value="F:zinc ion binding"/>
    <property type="evidence" value="ECO:0007669"/>
    <property type="project" value="UniProtKB-KW"/>
</dbReference>